<dbReference type="AlphaFoldDB" id="A0AAN8VQB4"/>
<comment type="caution">
    <text evidence="1">The sequence shown here is derived from an EMBL/GenBank/DDBJ whole genome shotgun (WGS) entry which is preliminary data.</text>
</comment>
<organism evidence="1 2">
    <name type="scientific">Dillenia turbinata</name>
    <dbReference type="NCBI Taxonomy" id="194707"/>
    <lineage>
        <taxon>Eukaryota</taxon>
        <taxon>Viridiplantae</taxon>
        <taxon>Streptophyta</taxon>
        <taxon>Embryophyta</taxon>
        <taxon>Tracheophyta</taxon>
        <taxon>Spermatophyta</taxon>
        <taxon>Magnoliopsida</taxon>
        <taxon>eudicotyledons</taxon>
        <taxon>Gunneridae</taxon>
        <taxon>Pentapetalae</taxon>
        <taxon>Dilleniales</taxon>
        <taxon>Dilleniaceae</taxon>
        <taxon>Dillenia</taxon>
    </lineage>
</organism>
<keyword evidence="2" id="KW-1185">Reference proteome</keyword>
<dbReference type="EMBL" id="JBAMMX010000009">
    <property type="protein sequence ID" value="KAK6933742.1"/>
    <property type="molecule type" value="Genomic_DNA"/>
</dbReference>
<protein>
    <submittedName>
        <fullName evidence="1">Uncharacterized protein</fullName>
    </submittedName>
</protein>
<name>A0AAN8VQB4_9MAGN</name>
<reference evidence="1 2" key="1">
    <citation type="submission" date="2023-12" db="EMBL/GenBank/DDBJ databases">
        <title>A high-quality genome assembly for Dillenia turbinata (Dilleniales).</title>
        <authorList>
            <person name="Chanderbali A."/>
        </authorList>
    </citation>
    <scope>NUCLEOTIDE SEQUENCE [LARGE SCALE GENOMIC DNA]</scope>
    <source>
        <strain evidence="1">LSX21</strain>
        <tissue evidence="1">Leaf</tissue>
    </source>
</reference>
<sequence length="63" mass="7325">MLEREFADEKLCALLVLPNFSESDGRKQWGFLTPPVARVDFRAALVTSCFRGPRCWWTCERFA</sequence>
<accession>A0AAN8VQB4</accession>
<proteinExistence type="predicted"/>
<evidence type="ECO:0000313" key="2">
    <source>
        <dbReference type="Proteomes" id="UP001370490"/>
    </source>
</evidence>
<evidence type="ECO:0000313" key="1">
    <source>
        <dbReference type="EMBL" id="KAK6933742.1"/>
    </source>
</evidence>
<gene>
    <name evidence="1" type="ORF">RJ641_036636</name>
</gene>
<dbReference type="Proteomes" id="UP001370490">
    <property type="component" value="Unassembled WGS sequence"/>
</dbReference>